<dbReference type="Proteomes" id="UP000265692">
    <property type="component" value="Unassembled WGS sequence"/>
</dbReference>
<accession>A0A396SEK4</accession>
<proteinExistence type="predicted"/>
<evidence type="ECO:0000313" key="2">
    <source>
        <dbReference type="Proteomes" id="UP000265692"/>
    </source>
</evidence>
<protein>
    <submittedName>
        <fullName evidence="1">RNA polymerase II</fullName>
    </submittedName>
</protein>
<keyword evidence="2" id="KW-1185">Reference proteome</keyword>
<dbReference type="OrthoDB" id="2431422at2"/>
<organism evidence="1 2">
    <name type="scientific">Ureibacillus yapensis</name>
    <dbReference type="NCBI Taxonomy" id="2304605"/>
    <lineage>
        <taxon>Bacteria</taxon>
        <taxon>Bacillati</taxon>
        <taxon>Bacillota</taxon>
        <taxon>Bacilli</taxon>
        <taxon>Bacillales</taxon>
        <taxon>Caryophanaceae</taxon>
        <taxon>Ureibacillus</taxon>
    </lineage>
</organism>
<sequence>MKFAISFFGLLLLAISGMLFFQFQVYSSHLETGEDKFSYTQEIEITYRNGSLDIRQHFRNLPNQEVNISWPNLAVSTDCFLETKTSCDRLSDDKTKFLSGEARNASLSYIIPLDGKLRSKQLLKDIFVTLKNGQATYSTVHISTDNQLKGQWITGLPLVGNQTLSLVNYSMFSGTGGVSEIYWQRGEMNMHKVADHLSIYSESTLNTKLSKQLESLAFLKDEHLAIVHGKNLSGQQGNRILFIDELSANGINKKISLLQVSRLYDFEESPSWVHEVVASFLTNSSIGGNKSIEMVDTLKDRFTEEQYRLWIEQLQSIKGESITAHRLDEMLSAVFGVSTNYFTMNEKTKSVYPLLYVDDRELFVQDKKQENVTVVLKDGNVLYSVDTILKTLGYKTSVGENGYYVQNATQNFRFPLQYGFYVYNQQRYNTISEPITTIEGDYYIEESWLQRLFNVDIQKNEDSIAIKTN</sequence>
<name>A0A396SEK4_9BACL</name>
<comment type="caution">
    <text evidence="1">The sequence shown here is derived from an EMBL/GenBank/DDBJ whole genome shotgun (WGS) entry which is preliminary data.</text>
</comment>
<evidence type="ECO:0000313" key="1">
    <source>
        <dbReference type="EMBL" id="RHW39754.1"/>
    </source>
</evidence>
<dbReference type="RefSeq" id="WP_118874764.1">
    <property type="nucleotide sequence ID" value="NZ_QWEI01000001.1"/>
</dbReference>
<dbReference type="EMBL" id="QWEI01000001">
    <property type="protein sequence ID" value="RHW39754.1"/>
    <property type="molecule type" value="Genomic_DNA"/>
</dbReference>
<dbReference type="AlphaFoldDB" id="A0A396SEK4"/>
<reference evidence="1 2" key="1">
    <citation type="submission" date="2018-08" db="EMBL/GenBank/DDBJ databases">
        <title>Lysinibacillus sp. YLB-03 draft genome sequence.</title>
        <authorList>
            <person name="Yu L."/>
        </authorList>
    </citation>
    <scope>NUCLEOTIDE SEQUENCE [LARGE SCALE GENOMIC DNA]</scope>
    <source>
        <strain evidence="1 2">YLB-03</strain>
    </source>
</reference>
<gene>
    <name evidence="1" type="ORF">D1B33_02580</name>
</gene>